<dbReference type="SUPFAM" id="SSF47336">
    <property type="entry name" value="ACP-like"/>
    <property type="match status" value="1"/>
</dbReference>
<reference evidence="3" key="1">
    <citation type="submission" date="2023-07" db="EMBL/GenBank/DDBJ databases">
        <title>Whole genome shotgun sequence of Streptomyces nojiriensis NBRC 13794.</title>
        <authorList>
            <person name="Komaki H."/>
            <person name="Tamura T."/>
        </authorList>
    </citation>
    <scope>NUCLEOTIDE SEQUENCE [LARGE SCALE GENOMIC DNA]</scope>
    <source>
        <strain evidence="3">NBRC 13794</strain>
    </source>
</reference>
<evidence type="ECO:0000259" key="1">
    <source>
        <dbReference type="PROSITE" id="PS50075"/>
    </source>
</evidence>
<keyword evidence="3" id="KW-1185">Reference proteome</keyword>
<dbReference type="InterPro" id="IPR009081">
    <property type="entry name" value="PP-bd_ACP"/>
</dbReference>
<protein>
    <recommendedName>
        <fullName evidence="1">Carrier domain-containing protein</fullName>
    </recommendedName>
</protein>
<dbReference type="PROSITE" id="PS50075">
    <property type="entry name" value="CARRIER"/>
    <property type="match status" value="1"/>
</dbReference>
<feature type="domain" description="Carrier" evidence="1">
    <location>
        <begin position="12"/>
        <end position="90"/>
    </location>
</feature>
<evidence type="ECO:0000313" key="2">
    <source>
        <dbReference type="EMBL" id="GHI67615.1"/>
    </source>
</evidence>
<evidence type="ECO:0000313" key="3">
    <source>
        <dbReference type="Proteomes" id="UP000613974"/>
    </source>
</evidence>
<accession>A0ABQ3SHK8</accession>
<dbReference type="EMBL" id="BNEC01000003">
    <property type="protein sequence ID" value="GHI67615.1"/>
    <property type="molecule type" value="Genomic_DNA"/>
</dbReference>
<comment type="caution">
    <text evidence="2">The sequence shown here is derived from an EMBL/GenBank/DDBJ whole genome shotgun (WGS) entry which is preliminary data.</text>
</comment>
<sequence>MPNHHAPEPEAQTLGRLRTVVTEEWIEALGLPRSVQPPGDEDFFEISGNSMQAIVMLARIGARLGLEPSVETLYLNGTLDALVEHCQAVAEEQRAADGTRAPGPGRR</sequence>
<dbReference type="Pfam" id="PF00550">
    <property type="entry name" value="PP-binding"/>
    <property type="match status" value="1"/>
</dbReference>
<proteinExistence type="predicted"/>
<dbReference type="GeneID" id="95593957"/>
<dbReference type="Proteomes" id="UP000613974">
    <property type="component" value="Unassembled WGS sequence"/>
</dbReference>
<organism evidence="2 3">
    <name type="scientific">Streptomyces nojiriensis</name>
    <dbReference type="NCBI Taxonomy" id="66374"/>
    <lineage>
        <taxon>Bacteria</taxon>
        <taxon>Bacillati</taxon>
        <taxon>Actinomycetota</taxon>
        <taxon>Actinomycetes</taxon>
        <taxon>Kitasatosporales</taxon>
        <taxon>Streptomycetaceae</taxon>
        <taxon>Streptomyces</taxon>
    </lineage>
</organism>
<name>A0ABQ3SHK8_9ACTN</name>
<dbReference type="RefSeq" id="WP_189741699.1">
    <property type="nucleotide sequence ID" value="NZ_BMRL01000010.1"/>
</dbReference>
<dbReference type="Gene3D" id="1.10.1200.10">
    <property type="entry name" value="ACP-like"/>
    <property type="match status" value="1"/>
</dbReference>
<gene>
    <name evidence="2" type="ORF">Snoj_15330</name>
</gene>
<dbReference type="InterPro" id="IPR036736">
    <property type="entry name" value="ACP-like_sf"/>
</dbReference>